<evidence type="ECO:0000313" key="2">
    <source>
        <dbReference type="Proteomes" id="UP000299102"/>
    </source>
</evidence>
<sequence>MLGPLLSYWHLHRNLLYKAACQRQPIPKRQAQLFPIQKCAFTPSGARLPGVDIAAVRKTSLHSEFICDAYLMSYQKFVYTGSVIEYCTFLTY</sequence>
<protein>
    <submittedName>
        <fullName evidence="1">Uncharacterized protein</fullName>
    </submittedName>
</protein>
<proteinExistence type="predicted"/>
<dbReference type="EMBL" id="BGZK01000087">
    <property type="protein sequence ID" value="GBP17404.1"/>
    <property type="molecule type" value="Genomic_DNA"/>
</dbReference>
<name>A0A4C1TU21_EUMVA</name>
<evidence type="ECO:0000313" key="1">
    <source>
        <dbReference type="EMBL" id="GBP17404.1"/>
    </source>
</evidence>
<keyword evidence="2" id="KW-1185">Reference proteome</keyword>
<dbReference type="Proteomes" id="UP000299102">
    <property type="component" value="Unassembled WGS sequence"/>
</dbReference>
<accession>A0A4C1TU21</accession>
<comment type="caution">
    <text evidence="1">The sequence shown here is derived from an EMBL/GenBank/DDBJ whole genome shotgun (WGS) entry which is preliminary data.</text>
</comment>
<organism evidence="1 2">
    <name type="scientific">Eumeta variegata</name>
    <name type="common">Bagworm moth</name>
    <name type="synonym">Eumeta japonica</name>
    <dbReference type="NCBI Taxonomy" id="151549"/>
    <lineage>
        <taxon>Eukaryota</taxon>
        <taxon>Metazoa</taxon>
        <taxon>Ecdysozoa</taxon>
        <taxon>Arthropoda</taxon>
        <taxon>Hexapoda</taxon>
        <taxon>Insecta</taxon>
        <taxon>Pterygota</taxon>
        <taxon>Neoptera</taxon>
        <taxon>Endopterygota</taxon>
        <taxon>Lepidoptera</taxon>
        <taxon>Glossata</taxon>
        <taxon>Ditrysia</taxon>
        <taxon>Tineoidea</taxon>
        <taxon>Psychidae</taxon>
        <taxon>Oiketicinae</taxon>
        <taxon>Eumeta</taxon>
    </lineage>
</organism>
<dbReference type="AlphaFoldDB" id="A0A4C1TU21"/>
<reference evidence="1 2" key="1">
    <citation type="journal article" date="2019" name="Commun. Biol.">
        <title>The bagworm genome reveals a unique fibroin gene that provides high tensile strength.</title>
        <authorList>
            <person name="Kono N."/>
            <person name="Nakamura H."/>
            <person name="Ohtoshi R."/>
            <person name="Tomita M."/>
            <person name="Numata K."/>
            <person name="Arakawa K."/>
        </authorList>
    </citation>
    <scope>NUCLEOTIDE SEQUENCE [LARGE SCALE GENOMIC DNA]</scope>
</reference>
<gene>
    <name evidence="1" type="ORF">EVAR_8764_1</name>
</gene>